<protein>
    <recommendedName>
        <fullName evidence="1">Alpha-L-glutamate ligase-related protein ATP-grasp domain-containing protein</fullName>
    </recommendedName>
</protein>
<sequence>MKVIRRIAIKAERTGKFNGTFKKILSVSFILRRLPTVFIPPKAEVSSAKRLSGKGYFRQVLERLILLIMFRSEPDNYYICALFVAERYARAGEFLDFRQLSFLNFFLNQKKTTILTEDKVLFAELCNQNGLRTAPIIARLHPETTSEKELELELRPIAASEGVFFKPRFGMKGNGAGKLVYHDSGKWSLLYAAGKGLEGPWPEIYTSLQENNKEELVFQPLLRSHPDLANFNPDSIQSVRFITFRDCDTIRPLMARMRLGIDNSLVDASYSAIGVPIDLQSKSLRRGGQKKAGVLPESIKTFGPDNQRLEGFEVPYFDEVEKLALAVHGAFPEIFSLGHDIFILEDGPIILETNHIWGDPQFAHNEGLGSFHPFIDGIIKIAKCSGL</sequence>
<evidence type="ECO:0000313" key="2">
    <source>
        <dbReference type="EMBL" id="MZR31686.1"/>
    </source>
</evidence>
<accession>A0A6L8W9B2</accession>
<gene>
    <name evidence="2" type="ORF">GQE98_13675</name>
</gene>
<feature type="domain" description="Alpha-L-glutamate ligase-related protein ATP-grasp" evidence="1">
    <location>
        <begin position="106"/>
        <end position="368"/>
    </location>
</feature>
<dbReference type="AlphaFoldDB" id="A0A6L8W9B2"/>
<evidence type="ECO:0000259" key="1">
    <source>
        <dbReference type="Pfam" id="PF14397"/>
    </source>
</evidence>
<organism evidence="2 3">
    <name type="scientific">Sneathiella litorea</name>
    <dbReference type="NCBI Taxonomy" id="2606216"/>
    <lineage>
        <taxon>Bacteria</taxon>
        <taxon>Pseudomonadati</taxon>
        <taxon>Pseudomonadota</taxon>
        <taxon>Alphaproteobacteria</taxon>
        <taxon>Sneathiellales</taxon>
        <taxon>Sneathiellaceae</taxon>
        <taxon>Sneathiella</taxon>
    </lineage>
</organism>
<dbReference type="EMBL" id="WTUW01000002">
    <property type="protein sequence ID" value="MZR31686.1"/>
    <property type="molecule type" value="Genomic_DNA"/>
</dbReference>
<reference evidence="2 3" key="1">
    <citation type="submission" date="2019-12" db="EMBL/GenBank/DDBJ databases">
        <title>Snethiella sp. nov. sp. isolated from sea sand.</title>
        <authorList>
            <person name="Kim J."/>
            <person name="Jeong S.E."/>
            <person name="Jung H.S."/>
            <person name="Jeon C.O."/>
        </authorList>
    </citation>
    <scope>NUCLEOTIDE SEQUENCE [LARGE SCALE GENOMIC DNA]</scope>
    <source>
        <strain evidence="2 3">DP05</strain>
    </source>
</reference>
<proteinExistence type="predicted"/>
<dbReference type="Proteomes" id="UP000476030">
    <property type="component" value="Unassembled WGS sequence"/>
</dbReference>
<keyword evidence="3" id="KW-1185">Reference proteome</keyword>
<dbReference type="InterPro" id="IPR039523">
    <property type="entry name" value="RimK-rel_E_lig_ATP-grasp"/>
</dbReference>
<dbReference type="Pfam" id="PF14397">
    <property type="entry name" value="ATPgrasp_ST"/>
    <property type="match status" value="1"/>
</dbReference>
<name>A0A6L8W9B2_9PROT</name>
<evidence type="ECO:0000313" key="3">
    <source>
        <dbReference type="Proteomes" id="UP000476030"/>
    </source>
</evidence>
<comment type="caution">
    <text evidence="2">The sequence shown here is derived from an EMBL/GenBank/DDBJ whole genome shotgun (WGS) entry which is preliminary data.</text>
</comment>